<dbReference type="RefSeq" id="WP_102715593.1">
    <property type="nucleotide sequence ID" value="NZ_PJKA01000013.1"/>
</dbReference>
<reference evidence="6 7" key="1">
    <citation type="journal article" date="2017" name="BMC Genomics">
        <title>Genome sequencing of 39 Akkermansia muciniphila isolates reveals its population structure, genomic and functional diverisity, and global distribution in mammalian gut microbiotas.</title>
        <authorList>
            <person name="Guo X."/>
            <person name="Li S."/>
            <person name="Zhang J."/>
            <person name="Wu F."/>
            <person name="Li X."/>
            <person name="Wu D."/>
            <person name="Zhang M."/>
            <person name="Ou Z."/>
            <person name="Jie Z."/>
            <person name="Yan Q."/>
            <person name="Li P."/>
            <person name="Yi J."/>
            <person name="Peng Y."/>
        </authorList>
    </citation>
    <scope>NUCLEOTIDE SEQUENCE [LARGE SCALE GENOMIC DNA]</scope>
    <source>
        <strain evidence="6 7">GP24</strain>
    </source>
</reference>
<feature type="binding site" evidence="4">
    <location>
        <position position="185"/>
    </location>
    <ligand>
        <name>substrate</name>
    </ligand>
</feature>
<evidence type="ECO:0000256" key="4">
    <source>
        <dbReference type="PIRSR" id="PIRSR000806-1"/>
    </source>
</evidence>
<evidence type="ECO:0000256" key="2">
    <source>
        <dbReference type="ARBA" id="ARBA00022679"/>
    </source>
</evidence>
<dbReference type="InterPro" id="IPR011004">
    <property type="entry name" value="Trimer_LpxA-like_sf"/>
</dbReference>
<dbReference type="Gene3D" id="3.90.550.10">
    <property type="entry name" value="Spore Coat Polysaccharide Biosynthesis Protein SpsA, Chain A"/>
    <property type="match status" value="1"/>
</dbReference>
<protein>
    <submittedName>
        <fullName evidence="6">UTP--glucose-1-phosphate uridylyltransferase</fullName>
    </submittedName>
</protein>
<feature type="binding site" evidence="5">
    <location>
        <position position="215"/>
    </location>
    <ligand>
        <name>UTP</name>
        <dbReference type="ChEBI" id="CHEBI:46398"/>
    </ligand>
</feature>
<evidence type="ECO:0000313" key="7">
    <source>
        <dbReference type="Proteomes" id="UP000236000"/>
    </source>
</evidence>
<evidence type="ECO:0000256" key="3">
    <source>
        <dbReference type="ARBA" id="ARBA00022695"/>
    </source>
</evidence>
<feature type="binding site" evidence="5">
    <location>
        <position position="362"/>
    </location>
    <ligand>
        <name>UTP</name>
        <dbReference type="ChEBI" id="CHEBI:46398"/>
    </ligand>
</feature>
<dbReference type="Pfam" id="PF01704">
    <property type="entry name" value="UDPGP"/>
    <property type="match status" value="1"/>
</dbReference>
<keyword evidence="2 6" id="KW-0808">Transferase</keyword>
<sequence length="461" mass="50110">MSTFTPFEEKMESAGIPAAAIKAFSRCYEALVSNHSGMIPETDILPADQVADWQEITASTPAADKDLISQCVCIKLNGGLGTSMGLQKAKSLLKVKGEDTFLDLIVRQVKHLRSISGTPVRLLLMNSFSTSADTLAYLEKYADDGFADPAQVELMQNRVPKILADGLTPAASPEQPELEWCPPGHGDLYPALLGSGWLDRLLADGVKYAFVSNSDNLGAQLDMNFLRWFAESGAPFVMEVTRRTEADKKGGHLAVRKEDGQLILREVAQCPEADIPEFQNISKHRYFNTNTLWIRLDALKEILDANGGVLPLPMIRNSKTLNPRDPESAPVYQLETAMGAGIECFPGARAVNVPRSRFFPVKTTSDLLLLRSDAIAVDEDGKVALAPERGGKTPIVDLDSKLYKLVDSLDGLGLPSLIGLDKLTLRGRFHFQGGAILQGTLLMENGSEETKEIPPGIYAGA</sequence>
<dbReference type="SUPFAM" id="SSF51161">
    <property type="entry name" value="Trimeric LpxA-like enzymes"/>
    <property type="match status" value="1"/>
</dbReference>
<comment type="similarity">
    <text evidence="1">Belongs to the UDPGP type 1 family.</text>
</comment>
<dbReference type="InterPro" id="IPR002618">
    <property type="entry name" value="UDPGP_fam"/>
</dbReference>
<gene>
    <name evidence="6" type="ORF">CXU22_11495</name>
</gene>
<dbReference type="OrthoDB" id="9804758at2"/>
<name>A0A2N8HBJ0_9BACT</name>
<feature type="binding site" evidence="5">
    <location>
        <position position="90"/>
    </location>
    <ligand>
        <name>UTP</name>
        <dbReference type="ChEBI" id="CHEBI:46398"/>
    </ligand>
</feature>
<evidence type="ECO:0000313" key="6">
    <source>
        <dbReference type="EMBL" id="PNC17236.1"/>
    </source>
</evidence>
<keyword evidence="3 6" id="KW-0548">Nucleotidyltransferase</keyword>
<dbReference type="EMBL" id="PJKA01000013">
    <property type="protein sequence ID" value="PNC17236.1"/>
    <property type="molecule type" value="Genomic_DNA"/>
</dbReference>
<feature type="binding site" evidence="5">
    <location>
        <position position="184"/>
    </location>
    <ligand>
        <name>UTP</name>
        <dbReference type="ChEBI" id="CHEBI:46398"/>
    </ligand>
</feature>
<evidence type="ECO:0000256" key="1">
    <source>
        <dbReference type="ARBA" id="ARBA00010401"/>
    </source>
</evidence>
<dbReference type="Proteomes" id="UP000236000">
    <property type="component" value="Unassembled WGS sequence"/>
</dbReference>
<proteinExistence type="inferred from homology"/>
<dbReference type="GO" id="GO:0006011">
    <property type="term" value="P:UDP-alpha-D-glucose metabolic process"/>
    <property type="evidence" value="ECO:0007669"/>
    <property type="project" value="InterPro"/>
</dbReference>
<dbReference type="Gene3D" id="2.160.10.10">
    <property type="entry name" value="Hexapeptide repeat proteins"/>
    <property type="match status" value="1"/>
</dbReference>
<dbReference type="AlphaFoldDB" id="A0A2N8HBJ0"/>
<dbReference type="SUPFAM" id="SSF53448">
    <property type="entry name" value="Nucleotide-diphospho-sugar transferases"/>
    <property type="match status" value="1"/>
</dbReference>
<dbReference type="InterPro" id="IPR016267">
    <property type="entry name" value="UDPGP_trans"/>
</dbReference>
<accession>A0A2N8HBJ0</accession>
<dbReference type="CDD" id="cd00897">
    <property type="entry name" value="UGPase_euk"/>
    <property type="match status" value="1"/>
</dbReference>
<dbReference type="InterPro" id="IPR029044">
    <property type="entry name" value="Nucleotide-diphossugar_trans"/>
</dbReference>
<organism evidence="6 7">
    <name type="scientific">Akkermansia muciniphila</name>
    <dbReference type="NCBI Taxonomy" id="239935"/>
    <lineage>
        <taxon>Bacteria</taxon>
        <taxon>Pseudomonadati</taxon>
        <taxon>Verrucomicrobiota</taxon>
        <taxon>Verrucomicrobiia</taxon>
        <taxon>Verrucomicrobiales</taxon>
        <taxon>Akkermansiaceae</taxon>
        <taxon>Akkermansia</taxon>
    </lineage>
</organism>
<dbReference type="PIRSF" id="PIRSF000806">
    <property type="entry name" value="UDPGP"/>
    <property type="match status" value="1"/>
</dbReference>
<dbReference type="GO" id="GO:0003983">
    <property type="term" value="F:UTP:glucose-1-phosphate uridylyltransferase activity"/>
    <property type="evidence" value="ECO:0007669"/>
    <property type="project" value="InterPro"/>
</dbReference>
<feature type="binding site" evidence="5">
    <location>
        <position position="156"/>
    </location>
    <ligand>
        <name>UTP</name>
        <dbReference type="ChEBI" id="CHEBI:46398"/>
    </ligand>
</feature>
<dbReference type="PANTHER" id="PTHR43511">
    <property type="match status" value="1"/>
</dbReference>
<comment type="caution">
    <text evidence="6">The sequence shown here is derived from an EMBL/GenBank/DDBJ whole genome shotgun (WGS) entry which is preliminary data.</text>
</comment>
<evidence type="ECO:0000256" key="5">
    <source>
        <dbReference type="PIRSR" id="PIRSR000806-2"/>
    </source>
</evidence>